<comment type="caution">
    <text evidence="9">The sequence shown here is derived from an EMBL/GenBank/DDBJ whole genome shotgun (WGS) entry which is preliminary data.</text>
</comment>
<dbReference type="Proteomes" id="UP000596742">
    <property type="component" value="Unassembled WGS sequence"/>
</dbReference>
<evidence type="ECO:0000259" key="8">
    <source>
        <dbReference type="SMART" id="SM00607"/>
    </source>
</evidence>
<evidence type="ECO:0000313" key="9">
    <source>
        <dbReference type="EMBL" id="VDI26352.1"/>
    </source>
</evidence>
<evidence type="ECO:0000256" key="1">
    <source>
        <dbReference type="ARBA" id="ARBA00002219"/>
    </source>
</evidence>
<evidence type="ECO:0000256" key="7">
    <source>
        <dbReference type="ARBA" id="ARBA00023157"/>
    </source>
</evidence>
<feature type="domain" description="Fucolectin tachylectin-4 pentraxin-1" evidence="8">
    <location>
        <begin position="35"/>
        <end position="177"/>
    </location>
</feature>
<evidence type="ECO:0000256" key="6">
    <source>
        <dbReference type="ARBA" id="ARBA00022837"/>
    </source>
</evidence>
<proteinExistence type="inferred from homology"/>
<reference evidence="9" key="1">
    <citation type="submission" date="2018-11" db="EMBL/GenBank/DDBJ databases">
        <authorList>
            <person name="Alioto T."/>
            <person name="Alioto T."/>
        </authorList>
    </citation>
    <scope>NUCLEOTIDE SEQUENCE</scope>
</reference>
<keyword evidence="7" id="KW-1015">Disulfide bond</keyword>
<dbReference type="SUPFAM" id="SSF49785">
    <property type="entry name" value="Galactose-binding domain-like"/>
    <property type="match status" value="1"/>
</dbReference>
<dbReference type="GO" id="GO:0001868">
    <property type="term" value="P:regulation of complement activation, lectin pathway"/>
    <property type="evidence" value="ECO:0007669"/>
    <property type="project" value="UniProtKB-ARBA"/>
</dbReference>
<name>A0A8B6DYG8_MYTGA</name>
<protein>
    <recommendedName>
        <fullName evidence="8">Fucolectin tachylectin-4 pentraxin-1 domain-containing protein</fullName>
    </recommendedName>
</protein>
<evidence type="ECO:0000256" key="5">
    <source>
        <dbReference type="ARBA" id="ARBA00022734"/>
    </source>
</evidence>
<dbReference type="AlphaFoldDB" id="A0A8B6DYG8"/>
<gene>
    <name evidence="9" type="ORF">MGAL_10B009232</name>
</gene>
<accession>A0A8B6DYG8</accession>
<organism evidence="9 10">
    <name type="scientific">Mytilus galloprovincialis</name>
    <name type="common">Mediterranean mussel</name>
    <dbReference type="NCBI Taxonomy" id="29158"/>
    <lineage>
        <taxon>Eukaryota</taxon>
        <taxon>Metazoa</taxon>
        <taxon>Spiralia</taxon>
        <taxon>Lophotrochozoa</taxon>
        <taxon>Mollusca</taxon>
        <taxon>Bivalvia</taxon>
        <taxon>Autobranchia</taxon>
        <taxon>Pteriomorphia</taxon>
        <taxon>Mytilida</taxon>
        <taxon>Mytiloidea</taxon>
        <taxon>Mytilidae</taxon>
        <taxon>Mytilinae</taxon>
        <taxon>Mytilus</taxon>
    </lineage>
</organism>
<keyword evidence="6" id="KW-0106">Calcium</keyword>
<sequence>MESNFNQTTTILKRHDGILQEIMKAVQRDNCTTNLKEVAHNKPSEQSSVYSAGHSASKAVDGNVNTFIHTTYDQSPYWIVDLGKNYQIKQIDIFNRNIGDKATGERLRDLDIMIGPSHNEMHLCAHYNGPAQLGDHILFTCGLVGNARYVKLVLTGTNYLHVAEVKVYAMNDCSTLNEIKEIQGT</sequence>
<dbReference type="InterPro" id="IPR006585">
    <property type="entry name" value="FTP1"/>
</dbReference>
<dbReference type="PANTHER" id="PTHR45713">
    <property type="entry name" value="FTP DOMAIN-CONTAINING PROTEIN"/>
    <property type="match status" value="1"/>
</dbReference>
<dbReference type="SMART" id="SM00607">
    <property type="entry name" value="FTP"/>
    <property type="match status" value="1"/>
</dbReference>
<dbReference type="OrthoDB" id="6102375at2759"/>
<dbReference type="Pfam" id="PF22633">
    <property type="entry name" value="F5_F8_type_C_2"/>
    <property type="match status" value="1"/>
</dbReference>
<evidence type="ECO:0000256" key="2">
    <source>
        <dbReference type="ARBA" id="ARBA00010147"/>
    </source>
</evidence>
<comment type="subunit">
    <text evidence="3">Homotrimer.</text>
</comment>
<keyword evidence="5" id="KW-0430">Lectin</keyword>
<dbReference type="GO" id="GO:0042806">
    <property type="term" value="F:fucose binding"/>
    <property type="evidence" value="ECO:0007669"/>
    <property type="project" value="UniProtKB-ARBA"/>
</dbReference>
<evidence type="ECO:0000256" key="3">
    <source>
        <dbReference type="ARBA" id="ARBA00011233"/>
    </source>
</evidence>
<comment type="similarity">
    <text evidence="2">Belongs to the fucolectin family.</text>
</comment>
<evidence type="ECO:0000313" key="10">
    <source>
        <dbReference type="Proteomes" id="UP000596742"/>
    </source>
</evidence>
<dbReference type="EMBL" id="UYJE01004237">
    <property type="protein sequence ID" value="VDI26352.1"/>
    <property type="molecule type" value="Genomic_DNA"/>
</dbReference>
<dbReference type="InterPro" id="IPR008979">
    <property type="entry name" value="Galactose-bd-like_sf"/>
</dbReference>
<keyword evidence="4" id="KW-0479">Metal-binding</keyword>
<keyword evidence="10" id="KW-1185">Reference proteome</keyword>
<evidence type="ECO:0000256" key="4">
    <source>
        <dbReference type="ARBA" id="ARBA00022723"/>
    </source>
</evidence>
<dbReference type="GO" id="GO:0010185">
    <property type="term" value="P:regulation of cellular defense response"/>
    <property type="evidence" value="ECO:0007669"/>
    <property type="project" value="UniProtKB-ARBA"/>
</dbReference>
<dbReference type="PANTHER" id="PTHR45713:SF6">
    <property type="entry name" value="F5_8 TYPE C DOMAIN-CONTAINING PROTEIN"/>
    <property type="match status" value="1"/>
</dbReference>
<dbReference type="GO" id="GO:0046872">
    <property type="term" value="F:metal ion binding"/>
    <property type="evidence" value="ECO:0007669"/>
    <property type="project" value="UniProtKB-KW"/>
</dbReference>
<comment type="function">
    <text evidence="1">Acts as a defensive agent. Recognizes blood group fucosylated oligosaccharides including A, B, H and Lewis B-type antigens. Does not recognize Lewis A antigen and has low affinity for monovalent haptens.</text>
</comment>
<dbReference type="InterPro" id="IPR051941">
    <property type="entry name" value="BG_Antigen-Binding_Lectin"/>
</dbReference>
<dbReference type="Gene3D" id="2.60.120.260">
    <property type="entry name" value="Galactose-binding domain-like"/>
    <property type="match status" value="1"/>
</dbReference>